<name>E4WX29_OIKDI</name>
<dbReference type="PANTHER" id="PTHR45685:SF1">
    <property type="entry name" value="HELICASE SRCAP"/>
    <property type="match status" value="1"/>
</dbReference>
<dbReference type="InterPro" id="IPR000330">
    <property type="entry name" value="SNF2_N"/>
</dbReference>
<dbReference type="GO" id="GO:0003677">
    <property type="term" value="F:DNA binding"/>
    <property type="evidence" value="ECO:0007669"/>
    <property type="project" value="UniProtKB-KW"/>
</dbReference>
<keyword evidence="3" id="KW-0547">Nucleotide-binding</keyword>
<feature type="region of interest" description="Disordered" evidence="10">
    <location>
        <begin position="1121"/>
        <end position="1140"/>
    </location>
</feature>
<feature type="domain" description="Helicase ATP-binding" evidence="11">
    <location>
        <begin position="148"/>
        <end position="310"/>
    </location>
</feature>
<dbReference type="GO" id="GO:0006338">
    <property type="term" value="P:chromatin remodeling"/>
    <property type="evidence" value="ECO:0007669"/>
    <property type="project" value="TreeGrafter"/>
</dbReference>
<feature type="compositionally biased region" description="Acidic residues" evidence="10">
    <location>
        <begin position="1266"/>
        <end position="1275"/>
    </location>
</feature>
<dbReference type="GO" id="GO:0042393">
    <property type="term" value="F:histone binding"/>
    <property type="evidence" value="ECO:0007669"/>
    <property type="project" value="TreeGrafter"/>
</dbReference>
<dbReference type="Pfam" id="PF00176">
    <property type="entry name" value="SNF2-rel_dom"/>
    <property type="match status" value="1"/>
</dbReference>
<evidence type="ECO:0000256" key="7">
    <source>
        <dbReference type="ARBA" id="ARBA00022853"/>
    </source>
</evidence>
<dbReference type="GO" id="GO:0004386">
    <property type="term" value="F:helicase activity"/>
    <property type="evidence" value="ECO:0007669"/>
    <property type="project" value="UniProtKB-KW"/>
</dbReference>
<dbReference type="OrthoDB" id="448448at2759"/>
<dbReference type="InterPro" id="IPR027417">
    <property type="entry name" value="P-loop_NTPase"/>
</dbReference>
<evidence type="ECO:0000256" key="1">
    <source>
        <dbReference type="ARBA" id="ARBA00004123"/>
    </source>
</evidence>
<evidence type="ECO:0000256" key="10">
    <source>
        <dbReference type="SAM" id="MobiDB-lite"/>
    </source>
</evidence>
<feature type="compositionally biased region" description="Acidic residues" evidence="10">
    <location>
        <begin position="1122"/>
        <end position="1136"/>
    </location>
</feature>
<feature type="region of interest" description="Disordered" evidence="10">
    <location>
        <begin position="1"/>
        <end position="45"/>
    </location>
</feature>
<dbReference type="GO" id="GO:0000812">
    <property type="term" value="C:Swr1 complex"/>
    <property type="evidence" value="ECO:0007669"/>
    <property type="project" value="TreeGrafter"/>
</dbReference>
<dbReference type="InterPro" id="IPR014001">
    <property type="entry name" value="Helicase_ATP-bd"/>
</dbReference>
<evidence type="ECO:0000313" key="13">
    <source>
        <dbReference type="EMBL" id="CBY21921.1"/>
    </source>
</evidence>
<keyword evidence="6" id="KW-0067">ATP-binding</keyword>
<dbReference type="SUPFAM" id="SSF52540">
    <property type="entry name" value="P-loop containing nucleoside triphosphate hydrolases"/>
    <property type="match status" value="2"/>
</dbReference>
<keyword evidence="5" id="KW-0347">Helicase</keyword>
<comment type="similarity">
    <text evidence="2">Belongs to the SNF2/RAD54 helicase family. SWR1 subfamily.</text>
</comment>
<evidence type="ECO:0000256" key="9">
    <source>
        <dbReference type="ARBA" id="ARBA00023242"/>
    </source>
</evidence>
<dbReference type="InterPro" id="IPR049730">
    <property type="entry name" value="SNF2/RAD54-like_C"/>
</dbReference>
<dbReference type="Gene3D" id="3.40.50.300">
    <property type="entry name" value="P-loop containing nucleotide triphosphate hydrolases"/>
    <property type="match status" value="1"/>
</dbReference>
<sequence length="1356" mass="157753">MSTADSRAASDYELSAEDSDASASIASDEEDHSEDELRQLEDQQDDDLLEIYAKLYGHKVPEKQEINEEEKIKKEAENPEKKQKLEELEKIIDEKSITPDLPESPKDEKTENLNKITNTARSMLPTGLTLGENHVKTPIPSLMKGKLRDYQHIGLDWLVSLKNYSETTISLLAHLAVNQGQWGPHLVVVPTSVLLNWDLEFKKWFPGFKVIAYYGSQKERKEKRCGWSRENMFHCVITSYNLVIQDQRMFKRKDWNYLILDEAHNIKNWMSQRWQTLLGFKSEHRLLLTGTPLQNDLLELWALLHFLMPNLFESRKGFSEWFHRPIGDMVEGSVEYNKKLVERLHKVLRPFLLRRLKSEVEKQMPKKYEHVVYCHLSKRQRALYEDYICRTDTQERMKCGGYIGIIGVIMNLRKVCNHPDLLEPRPVESPFLLPRLSFSLPRTCQSILTHNHARGFTGRLWQRLPTTGYALDIRARTELSIFNTFTINKLDASKEYYNLYISEHQKYAKKKPAKGYEWLAFRRQQKNKSKYKTMYSTNRNRCSVLPAPSHFAPENVRQLLNVPMLQVIKNISIQKSLSPISNVLKRKISCYCSTAEAPVAKKETKSKAVKYKLKVGHVQRCALRWKVFWHIWVSVIYGVDAKTLHNPSLLEKRVRYIIFKSFKSSKCRSRRNEHSGSQVLFQSAMLSQLYLSRDRICGSISFYRDQKTFDAEIWVEFQFLRELEVIRPLRSTIDLVYNVFQSIEHVVFAVDRRSGFLGVCYDLINVVSVVNVSFFALVFVVGIVRLVFQVMDAFGVLLFEVVEFGFVGQESRTRIFDEEEEHLLGTSFWEEAFCGSVDKEEFWRVEVFDGFLVEVRVGEESLELFVEFVSIFSHQFCSVIASKYLSCEERDEVKVSFIVYLSSCWASTTECSPIRDISESTKSIRQKTHDEDLARRVQLPETRLIQYDCGKLQTLHDLIYQKLRPNGHRALIFTQMTKMLDVLERFLSYHALTYSRLDGSTAPEKRIQIMETFNRDPKIFCMILSTRSGGVGVNLTGADTVIFYDSDWNPTIDAQAQDRAHRIGQTRDVHIYRFIAKDTIEENILKKANYKRKLGNVAIEEGRFNIEGLKEDQLRVLIQGKEDDDSCEPSSEEQDSSENVKNNLAAVEDADDQEAAKVILDEVDEDEEEFQEESDDEIEDKLTPLEQKSLSWFLEDQARTIAEEEAQKAEETRIRKLKEEAKVKANQPVLPKEFQTNKRSKRIDKRLKHERAMENELKRCRRTDSDFYDDSDEEGYMPVQRKSYQTRTAKPPARRGRPPNSTKDKISEEPITISPKRKALPRDNSTLRLNKVEVQFVACNPRRLSSAQIPPSEPDW</sequence>
<keyword evidence="7" id="KW-0156">Chromatin regulator</keyword>
<evidence type="ECO:0000259" key="12">
    <source>
        <dbReference type="PROSITE" id="PS51194"/>
    </source>
</evidence>
<evidence type="ECO:0000259" key="11">
    <source>
        <dbReference type="PROSITE" id="PS51192"/>
    </source>
</evidence>
<feature type="domain" description="Helicase C-terminal" evidence="12">
    <location>
        <begin position="951"/>
        <end position="1117"/>
    </location>
</feature>
<dbReference type="FunFam" id="3.40.50.10810:FF:000005">
    <property type="entry name" value="Photoperiod-independent early flowering 1"/>
    <property type="match status" value="1"/>
</dbReference>
<dbReference type="InterPro" id="IPR050520">
    <property type="entry name" value="INO80/SWR1_helicase"/>
</dbReference>
<dbReference type="Proteomes" id="UP000001307">
    <property type="component" value="Unassembled WGS sequence"/>
</dbReference>
<evidence type="ECO:0000256" key="6">
    <source>
        <dbReference type="ARBA" id="ARBA00022840"/>
    </source>
</evidence>
<feature type="region of interest" description="Disordered" evidence="10">
    <location>
        <begin position="59"/>
        <end position="110"/>
    </location>
</feature>
<dbReference type="InParanoid" id="E4WX29"/>
<evidence type="ECO:0000313" key="14">
    <source>
        <dbReference type="Proteomes" id="UP000001307"/>
    </source>
</evidence>
<dbReference type="PROSITE" id="PS51194">
    <property type="entry name" value="HELICASE_CTER"/>
    <property type="match status" value="1"/>
</dbReference>
<dbReference type="GO" id="GO:0005524">
    <property type="term" value="F:ATP binding"/>
    <property type="evidence" value="ECO:0007669"/>
    <property type="project" value="UniProtKB-KW"/>
</dbReference>
<accession>E4WX29</accession>
<dbReference type="PANTHER" id="PTHR45685">
    <property type="entry name" value="HELICASE SRCAP-RELATED"/>
    <property type="match status" value="1"/>
</dbReference>
<dbReference type="InterPro" id="IPR001650">
    <property type="entry name" value="Helicase_C-like"/>
</dbReference>
<dbReference type="GO" id="GO:0016887">
    <property type="term" value="F:ATP hydrolysis activity"/>
    <property type="evidence" value="ECO:0007669"/>
    <property type="project" value="TreeGrafter"/>
</dbReference>
<protein>
    <submittedName>
        <fullName evidence="13">Uncharacterized protein</fullName>
    </submittedName>
</protein>
<keyword evidence="9" id="KW-0539">Nucleus</keyword>
<dbReference type="InterPro" id="IPR038718">
    <property type="entry name" value="SNF2-like_sf"/>
</dbReference>
<reference evidence="13" key="1">
    <citation type="journal article" date="2010" name="Science">
        <title>Plasticity of animal genome architecture unmasked by rapid evolution of a pelagic tunicate.</title>
        <authorList>
            <person name="Denoeud F."/>
            <person name="Henriet S."/>
            <person name="Mungpakdee S."/>
            <person name="Aury J.M."/>
            <person name="Da Silva C."/>
            <person name="Brinkmann H."/>
            <person name="Mikhaleva J."/>
            <person name="Olsen L.C."/>
            <person name="Jubin C."/>
            <person name="Canestro C."/>
            <person name="Bouquet J.M."/>
            <person name="Danks G."/>
            <person name="Poulain J."/>
            <person name="Campsteijn C."/>
            <person name="Adamski M."/>
            <person name="Cross I."/>
            <person name="Yadetie F."/>
            <person name="Muffato M."/>
            <person name="Louis A."/>
            <person name="Butcher S."/>
            <person name="Tsagkogeorga G."/>
            <person name="Konrad A."/>
            <person name="Singh S."/>
            <person name="Jensen M.F."/>
            <person name="Cong E.H."/>
            <person name="Eikeseth-Otteraa H."/>
            <person name="Noel B."/>
            <person name="Anthouard V."/>
            <person name="Porcel B.M."/>
            <person name="Kachouri-Lafond R."/>
            <person name="Nishino A."/>
            <person name="Ugolini M."/>
            <person name="Chourrout P."/>
            <person name="Nishida H."/>
            <person name="Aasland R."/>
            <person name="Huzurbazar S."/>
            <person name="Westhof E."/>
            <person name="Delsuc F."/>
            <person name="Lehrach H."/>
            <person name="Reinhardt R."/>
            <person name="Weissenbach J."/>
            <person name="Roy S.W."/>
            <person name="Artiguenave F."/>
            <person name="Postlethwait J.H."/>
            <person name="Manak J.R."/>
            <person name="Thompson E.M."/>
            <person name="Jaillon O."/>
            <person name="Du Pasquier L."/>
            <person name="Boudinot P."/>
            <person name="Liberles D.A."/>
            <person name="Volff J.N."/>
            <person name="Philippe H."/>
            <person name="Lenhard B."/>
            <person name="Roest Crollius H."/>
            <person name="Wincker P."/>
            <person name="Chourrout D."/>
        </authorList>
    </citation>
    <scope>NUCLEOTIDE SEQUENCE [LARGE SCALE GENOMIC DNA]</scope>
</reference>
<dbReference type="SMART" id="SM00490">
    <property type="entry name" value="HELICc"/>
    <property type="match status" value="1"/>
</dbReference>
<evidence type="ECO:0000256" key="3">
    <source>
        <dbReference type="ARBA" id="ARBA00022741"/>
    </source>
</evidence>
<keyword evidence="8" id="KW-0238">DNA-binding</keyword>
<gene>
    <name evidence="13" type="ORF">GSOID_T00011455001</name>
</gene>
<dbReference type="Pfam" id="PF00271">
    <property type="entry name" value="Helicase_C"/>
    <property type="match status" value="1"/>
</dbReference>
<proteinExistence type="inferred from homology"/>
<comment type="subcellular location">
    <subcellularLocation>
        <location evidence="1">Nucleus</location>
    </subcellularLocation>
</comment>
<keyword evidence="14" id="KW-1185">Reference proteome</keyword>
<feature type="region of interest" description="Disordered" evidence="10">
    <location>
        <begin position="1261"/>
        <end position="1325"/>
    </location>
</feature>
<evidence type="ECO:0000256" key="4">
    <source>
        <dbReference type="ARBA" id="ARBA00022801"/>
    </source>
</evidence>
<dbReference type="EMBL" id="FN653018">
    <property type="protein sequence ID" value="CBY21921.1"/>
    <property type="molecule type" value="Genomic_DNA"/>
</dbReference>
<dbReference type="SMART" id="SM00487">
    <property type="entry name" value="DEXDc"/>
    <property type="match status" value="1"/>
</dbReference>
<evidence type="ECO:0000256" key="8">
    <source>
        <dbReference type="ARBA" id="ARBA00023125"/>
    </source>
</evidence>
<dbReference type="CDD" id="cd18793">
    <property type="entry name" value="SF2_C_SNF"/>
    <property type="match status" value="1"/>
</dbReference>
<dbReference type="Gene3D" id="3.40.50.10810">
    <property type="entry name" value="Tandem AAA-ATPase domain"/>
    <property type="match status" value="1"/>
</dbReference>
<evidence type="ECO:0000256" key="5">
    <source>
        <dbReference type="ARBA" id="ARBA00022806"/>
    </source>
</evidence>
<keyword evidence="4" id="KW-0378">Hydrolase</keyword>
<dbReference type="Gene3D" id="1.20.120.850">
    <property type="entry name" value="SWI2/SNF2 ATPases, N-terminal domain"/>
    <property type="match status" value="1"/>
</dbReference>
<dbReference type="PROSITE" id="PS51192">
    <property type="entry name" value="HELICASE_ATP_BIND_1"/>
    <property type="match status" value="1"/>
</dbReference>
<evidence type="ECO:0000256" key="2">
    <source>
        <dbReference type="ARBA" id="ARBA00009220"/>
    </source>
</evidence>
<organism evidence="13">
    <name type="scientific">Oikopleura dioica</name>
    <name type="common">Tunicate</name>
    <dbReference type="NCBI Taxonomy" id="34765"/>
    <lineage>
        <taxon>Eukaryota</taxon>
        <taxon>Metazoa</taxon>
        <taxon>Chordata</taxon>
        <taxon>Tunicata</taxon>
        <taxon>Appendicularia</taxon>
        <taxon>Copelata</taxon>
        <taxon>Oikopleuridae</taxon>
        <taxon>Oikopleura</taxon>
    </lineage>
</organism>